<dbReference type="InterPro" id="IPR003329">
    <property type="entry name" value="Cytidylyl_trans"/>
</dbReference>
<dbReference type="GO" id="GO:0016779">
    <property type="term" value="F:nucleotidyltransferase activity"/>
    <property type="evidence" value="ECO:0007669"/>
    <property type="project" value="UniProtKB-KW"/>
</dbReference>
<dbReference type="InterPro" id="IPR029044">
    <property type="entry name" value="Nucleotide-diphossugar_trans"/>
</dbReference>
<dbReference type="GO" id="GO:0005829">
    <property type="term" value="C:cytosol"/>
    <property type="evidence" value="ECO:0007669"/>
    <property type="project" value="TreeGrafter"/>
</dbReference>
<evidence type="ECO:0000313" key="1">
    <source>
        <dbReference type="EMBL" id="OWW21316.1"/>
    </source>
</evidence>
<dbReference type="PANTHER" id="PTHR42866:SF1">
    <property type="entry name" value="SPORE COAT POLYSACCHARIDE BIOSYNTHESIS PROTEIN SPSF"/>
    <property type="match status" value="1"/>
</dbReference>
<dbReference type="SUPFAM" id="SSF53448">
    <property type="entry name" value="Nucleotide-diphospho-sugar transferases"/>
    <property type="match status" value="1"/>
</dbReference>
<keyword evidence="1" id="KW-0548">Nucleotidyltransferase</keyword>
<comment type="caution">
    <text evidence="1">The sequence shown here is derived from an EMBL/GenBank/DDBJ whole genome shotgun (WGS) entry which is preliminary data.</text>
</comment>
<dbReference type="AlphaFoldDB" id="A0A254TF92"/>
<dbReference type="OrthoDB" id="9801052at2"/>
<dbReference type="Pfam" id="PF02348">
    <property type="entry name" value="CTP_transf_3"/>
    <property type="match status" value="1"/>
</dbReference>
<accession>A0A254TF92</accession>
<organism evidence="1 2">
    <name type="scientific">Noviherbaspirillum denitrificans</name>
    <dbReference type="NCBI Taxonomy" id="1968433"/>
    <lineage>
        <taxon>Bacteria</taxon>
        <taxon>Pseudomonadati</taxon>
        <taxon>Pseudomonadota</taxon>
        <taxon>Betaproteobacteria</taxon>
        <taxon>Burkholderiales</taxon>
        <taxon>Oxalobacteraceae</taxon>
        <taxon>Noviherbaspirillum</taxon>
    </lineage>
</organism>
<reference evidence="1 2" key="1">
    <citation type="submission" date="2016-02" db="EMBL/GenBank/DDBJ databases">
        <authorList>
            <person name="Wen L."/>
            <person name="He K."/>
            <person name="Yang H."/>
        </authorList>
    </citation>
    <scope>NUCLEOTIDE SEQUENCE [LARGE SCALE GENOMIC DNA]</scope>
    <source>
        <strain evidence="1 2">TSA40</strain>
    </source>
</reference>
<name>A0A254TF92_9BURK</name>
<keyword evidence="1" id="KW-0808">Transferase</keyword>
<proteinExistence type="predicted"/>
<sequence>MKTVIIVQARMTSTRLPGKVLKEILGKSLLEYHIERIRRAQLADDVVIATTTNDTDQPIVDLCARLGVACTRGSENDVLGRYYEAATLHKADLIVRVTSDCPLIDPTVIDRVIAFYRDSGGAYDYVSNSLTQSFPYGLAVEVFPYRALETAWREAQAEPEREHVSPFLYTRPERFRIGQVVQAEDLSHHRWTVDTPDDFELVRRIIEALYPGNPQFTTQDVLDLLERHPDWPAINAHVRQKKLGE</sequence>
<protein>
    <submittedName>
        <fullName evidence="1">Acylneuraminate cytidylyltransferase</fullName>
    </submittedName>
</protein>
<gene>
    <name evidence="1" type="ORF">AYR66_19375</name>
</gene>
<dbReference type="RefSeq" id="WP_088708173.1">
    <property type="nucleotide sequence ID" value="NZ_LSTO01000001.1"/>
</dbReference>
<keyword evidence="2" id="KW-1185">Reference proteome</keyword>
<dbReference type="PANTHER" id="PTHR42866">
    <property type="entry name" value="3-DEOXY-MANNO-OCTULOSONATE CYTIDYLYLTRANSFERASE"/>
    <property type="match status" value="1"/>
</dbReference>
<evidence type="ECO:0000313" key="2">
    <source>
        <dbReference type="Proteomes" id="UP000197535"/>
    </source>
</evidence>
<dbReference type="Proteomes" id="UP000197535">
    <property type="component" value="Unassembled WGS sequence"/>
</dbReference>
<dbReference type="CDD" id="cd02518">
    <property type="entry name" value="GT2_SpsF"/>
    <property type="match status" value="1"/>
</dbReference>
<dbReference type="EMBL" id="LSTO01000001">
    <property type="protein sequence ID" value="OWW21316.1"/>
    <property type="molecule type" value="Genomic_DNA"/>
</dbReference>
<dbReference type="Gene3D" id="3.90.550.10">
    <property type="entry name" value="Spore Coat Polysaccharide Biosynthesis Protein SpsA, Chain A"/>
    <property type="match status" value="1"/>
</dbReference>